<sequence>MTTNVYQFWECDLLGKAIYISPVSCRAGHHNIERTTSAVTGEGLIPGQEFLDGGGKGITAGYYDDPVNSNYVLRSCTGRAPPCTRSCHGNTTPG</sequence>
<keyword evidence="2" id="KW-1185">Reference proteome</keyword>
<evidence type="ECO:0000313" key="1">
    <source>
        <dbReference type="EMBL" id="MPC40309.1"/>
    </source>
</evidence>
<name>A0A5B7F4V5_PORTR</name>
<accession>A0A5B7F4V5</accession>
<protein>
    <submittedName>
        <fullName evidence="1">Uncharacterized protein</fullName>
    </submittedName>
</protein>
<reference evidence="1 2" key="1">
    <citation type="submission" date="2019-05" db="EMBL/GenBank/DDBJ databases">
        <title>Another draft genome of Portunus trituberculatus and its Hox gene families provides insights of decapod evolution.</title>
        <authorList>
            <person name="Jeong J.-H."/>
            <person name="Song I."/>
            <person name="Kim S."/>
            <person name="Choi T."/>
            <person name="Kim D."/>
            <person name="Ryu S."/>
            <person name="Kim W."/>
        </authorList>
    </citation>
    <scope>NUCLEOTIDE SEQUENCE [LARGE SCALE GENOMIC DNA]</scope>
    <source>
        <tissue evidence="1">Muscle</tissue>
    </source>
</reference>
<evidence type="ECO:0000313" key="2">
    <source>
        <dbReference type="Proteomes" id="UP000324222"/>
    </source>
</evidence>
<gene>
    <name evidence="1" type="ORF">E2C01_033865</name>
</gene>
<dbReference type="AlphaFoldDB" id="A0A5B7F4V5"/>
<dbReference type="Proteomes" id="UP000324222">
    <property type="component" value="Unassembled WGS sequence"/>
</dbReference>
<dbReference type="EMBL" id="VSRR010004649">
    <property type="protein sequence ID" value="MPC40309.1"/>
    <property type="molecule type" value="Genomic_DNA"/>
</dbReference>
<organism evidence="1 2">
    <name type="scientific">Portunus trituberculatus</name>
    <name type="common">Swimming crab</name>
    <name type="synonym">Neptunus trituberculatus</name>
    <dbReference type="NCBI Taxonomy" id="210409"/>
    <lineage>
        <taxon>Eukaryota</taxon>
        <taxon>Metazoa</taxon>
        <taxon>Ecdysozoa</taxon>
        <taxon>Arthropoda</taxon>
        <taxon>Crustacea</taxon>
        <taxon>Multicrustacea</taxon>
        <taxon>Malacostraca</taxon>
        <taxon>Eumalacostraca</taxon>
        <taxon>Eucarida</taxon>
        <taxon>Decapoda</taxon>
        <taxon>Pleocyemata</taxon>
        <taxon>Brachyura</taxon>
        <taxon>Eubrachyura</taxon>
        <taxon>Portunoidea</taxon>
        <taxon>Portunidae</taxon>
        <taxon>Portuninae</taxon>
        <taxon>Portunus</taxon>
    </lineage>
</organism>
<comment type="caution">
    <text evidence="1">The sequence shown here is derived from an EMBL/GenBank/DDBJ whole genome shotgun (WGS) entry which is preliminary data.</text>
</comment>
<proteinExistence type="predicted"/>